<reference evidence="2 3" key="1">
    <citation type="submission" date="2015-07" db="EMBL/GenBank/DDBJ databases">
        <authorList>
            <person name="Noorani M."/>
        </authorList>
    </citation>
    <scope>NUCLEOTIDE SEQUENCE [LARGE SCALE GENOMIC DNA]</scope>
    <source>
        <strain evidence="2 3">CECT 5088</strain>
    </source>
</reference>
<evidence type="ECO:0000313" key="2">
    <source>
        <dbReference type="EMBL" id="CTQ32655.1"/>
    </source>
</evidence>
<keyword evidence="3" id="KW-1185">Reference proteome</keyword>
<name>A0A0M6XR60_9RHOB</name>
<evidence type="ECO:0000313" key="3">
    <source>
        <dbReference type="Proteomes" id="UP000048908"/>
    </source>
</evidence>
<feature type="compositionally biased region" description="Gly residues" evidence="1">
    <location>
        <begin position="36"/>
        <end position="45"/>
    </location>
</feature>
<dbReference type="AlphaFoldDB" id="A0A0M6XR60"/>
<organism evidence="2 3">
    <name type="scientific">Jannaschia rubra</name>
    <dbReference type="NCBI Taxonomy" id="282197"/>
    <lineage>
        <taxon>Bacteria</taxon>
        <taxon>Pseudomonadati</taxon>
        <taxon>Pseudomonadota</taxon>
        <taxon>Alphaproteobacteria</taxon>
        <taxon>Rhodobacterales</taxon>
        <taxon>Roseobacteraceae</taxon>
        <taxon>Jannaschia</taxon>
    </lineage>
</organism>
<dbReference type="STRING" id="282197.SAMN04488517_101590"/>
<dbReference type="EMBL" id="CXPG01000014">
    <property type="protein sequence ID" value="CTQ32655.1"/>
    <property type="molecule type" value="Genomic_DNA"/>
</dbReference>
<feature type="region of interest" description="Disordered" evidence="1">
    <location>
        <begin position="26"/>
        <end position="67"/>
    </location>
</feature>
<gene>
    <name evidence="2" type="ORF">JAN5088_01427</name>
</gene>
<dbReference type="Proteomes" id="UP000048908">
    <property type="component" value="Unassembled WGS sequence"/>
</dbReference>
<evidence type="ECO:0000256" key="1">
    <source>
        <dbReference type="SAM" id="MobiDB-lite"/>
    </source>
</evidence>
<feature type="compositionally biased region" description="Low complexity" evidence="1">
    <location>
        <begin position="26"/>
        <end position="35"/>
    </location>
</feature>
<protein>
    <submittedName>
        <fullName evidence="2">Uncharacterized protein</fullName>
    </submittedName>
</protein>
<sequence length="67" mass="6499">MKALDPLPHPAAGFATCVGVAAVARPGRAGQHSGAAGLGHSGGAGRRLIDAPSRGPIQPLPVRAGEA</sequence>
<proteinExistence type="predicted"/>
<accession>A0A0M6XR60</accession>
<dbReference type="RefSeq" id="WP_055682093.1">
    <property type="nucleotide sequence ID" value="NZ_CXPG01000014.1"/>
</dbReference>